<evidence type="ECO:0000256" key="2">
    <source>
        <dbReference type="ARBA" id="ARBA00022475"/>
    </source>
</evidence>
<keyword evidence="8" id="KW-1185">Reference proteome</keyword>
<evidence type="ECO:0000256" key="4">
    <source>
        <dbReference type="ARBA" id="ARBA00022989"/>
    </source>
</evidence>
<dbReference type="PANTHER" id="PTHR30086">
    <property type="entry name" value="ARGININE EXPORTER PROTEIN ARGO"/>
    <property type="match status" value="1"/>
</dbReference>
<dbReference type="GO" id="GO:0005886">
    <property type="term" value="C:plasma membrane"/>
    <property type="evidence" value="ECO:0007669"/>
    <property type="project" value="UniProtKB-SubCell"/>
</dbReference>
<gene>
    <name evidence="7" type="ORF">IQ26_01783</name>
</gene>
<evidence type="ECO:0000256" key="1">
    <source>
        <dbReference type="ARBA" id="ARBA00004651"/>
    </source>
</evidence>
<accession>A0A562P5E0</accession>
<evidence type="ECO:0000256" key="3">
    <source>
        <dbReference type="ARBA" id="ARBA00022692"/>
    </source>
</evidence>
<evidence type="ECO:0000256" key="6">
    <source>
        <dbReference type="SAM" id="Phobius"/>
    </source>
</evidence>
<sequence>MAVFFASLLPQFVPPGQESFAALLGLGAVFAVMTFTWLALYATVVAKAGDFLRRPSIRRIIEGVTGMLLIGLGIRIATEHR</sequence>
<dbReference type="InterPro" id="IPR001123">
    <property type="entry name" value="LeuE-type"/>
</dbReference>
<evidence type="ECO:0000313" key="8">
    <source>
        <dbReference type="Proteomes" id="UP000317122"/>
    </source>
</evidence>
<dbReference type="GO" id="GO:0015171">
    <property type="term" value="F:amino acid transmembrane transporter activity"/>
    <property type="evidence" value="ECO:0007669"/>
    <property type="project" value="TreeGrafter"/>
</dbReference>
<keyword evidence="4 6" id="KW-1133">Transmembrane helix</keyword>
<dbReference type="EMBL" id="VLKT01000009">
    <property type="protein sequence ID" value="TWI39553.1"/>
    <property type="molecule type" value="Genomic_DNA"/>
</dbReference>
<organism evidence="7 8">
    <name type="scientific">Mesorhizobium tianshanense</name>
    <dbReference type="NCBI Taxonomy" id="39844"/>
    <lineage>
        <taxon>Bacteria</taxon>
        <taxon>Pseudomonadati</taxon>
        <taxon>Pseudomonadota</taxon>
        <taxon>Alphaproteobacteria</taxon>
        <taxon>Hyphomicrobiales</taxon>
        <taxon>Phyllobacteriaceae</taxon>
        <taxon>Mesorhizobium</taxon>
    </lineage>
</organism>
<dbReference type="AlphaFoldDB" id="A0A562P5E0"/>
<feature type="transmembrane region" description="Helical" evidence="6">
    <location>
        <begin position="60"/>
        <end position="78"/>
    </location>
</feature>
<proteinExistence type="predicted"/>
<reference evidence="7 8" key="1">
    <citation type="journal article" date="2015" name="Stand. Genomic Sci.">
        <title>Genomic Encyclopedia of Bacterial and Archaeal Type Strains, Phase III: the genomes of soil and plant-associated and newly described type strains.</title>
        <authorList>
            <person name="Whitman W.B."/>
            <person name="Woyke T."/>
            <person name="Klenk H.P."/>
            <person name="Zhou Y."/>
            <person name="Lilburn T.G."/>
            <person name="Beck B.J."/>
            <person name="De Vos P."/>
            <person name="Vandamme P."/>
            <person name="Eisen J.A."/>
            <person name="Garrity G."/>
            <person name="Hugenholtz P."/>
            <person name="Kyrpides N.C."/>
        </authorList>
    </citation>
    <scope>NUCLEOTIDE SEQUENCE [LARGE SCALE GENOMIC DNA]</scope>
    <source>
        <strain evidence="7 8">CGMCC 1.2546</strain>
    </source>
</reference>
<evidence type="ECO:0000313" key="7">
    <source>
        <dbReference type="EMBL" id="TWI39553.1"/>
    </source>
</evidence>
<keyword evidence="2" id="KW-1003">Cell membrane</keyword>
<dbReference type="PANTHER" id="PTHR30086:SF20">
    <property type="entry name" value="ARGININE EXPORTER PROTEIN ARGO-RELATED"/>
    <property type="match status" value="1"/>
</dbReference>
<comment type="subcellular location">
    <subcellularLocation>
        <location evidence="1">Cell membrane</location>
        <topology evidence="1">Multi-pass membrane protein</topology>
    </subcellularLocation>
</comment>
<name>A0A562P5E0_9HYPH</name>
<dbReference type="Pfam" id="PF01810">
    <property type="entry name" value="LysE"/>
    <property type="match status" value="1"/>
</dbReference>
<feature type="transmembrane region" description="Helical" evidence="6">
    <location>
        <begin position="20"/>
        <end position="40"/>
    </location>
</feature>
<evidence type="ECO:0000256" key="5">
    <source>
        <dbReference type="ARBA" id="ARBA00023136"/>
    </source>
</evidence>
<keyword evidence="5 6" id="KW-0472">Membrane</keyword>
<comment type="caution">
    <text evidence="7">The sequence shown here is derived from an EMBL/GenBank/DDBJ whole genome shotgun (WGS) entry which is preliminary data.</text>
</comment>
<dbReference type="Proteomes" id="UP000317122">
    <property type="component" value="Unassembled WGS sequence"/>
</dbReference>
<keyword evidence="3 6" id="KW-0812">Transmembrane</keyword>
<protein>
    <submittedName>
        <fullName evidence="7">LysE type translocator</fullName>
    </submittedName>
</protein>
<dbReference type="RefSeq" id="WP_276316411.1">
    <property type="nucleotide sequence ID" value="NZ_BSPF01000068.1"/>
</dbReference>